<keyword evidence="1" id="KW-1133">Transmembrane helix</keyword>
<organism evidence="2 3">
    <name type="scientific">Nitrosomonas marina</name>
    <dbReference type="NCBI Taxonomy" id="917"/>
    <lineage>
        <taxon>Bacteria</taxon>
        <taxon>Pseudomonadati</taxon>
        <taxon>Pseudomonadota</taxon>
        <taxon>Betaproteobacteria</taxon>
        <taxon>Nitrosomonadales</taxon>
        <taxon>Nitrosomonadaceae</taxon>
        <taxon>Nitrosomonas</taxon>
    </lineage>
</organism>
<dbReference type="EMBL" id="FOCP01000018">
    <property type="protein sequence ID" value="SEN43927.1"/>
    <property type="molecule type" value="Genomic_DNA"/>
</dbReference>
<feature type="transmembrane region" description="Helical" evidence="1">
    <location>
        <begin position="65"/>
        <end position="85"/>
    </location>
</feature>
<evidence type="ECO:0000256" key="1">
    <source>
        <dbReference type="SAM" id="Phobius"/>
    </source>
</evidence>
<protein>
    <submittedName>
        <fullName evidence="2">Uncharacterized protein</fullName>
    </submittedName>
</protein>
<sequence length="86" mass="9735">MAGKDEAIDVDQINEVFDETKRSLRRVSDSQRDLNERIIELLESQRRDILDGVTKGSWRRGIQPHVAWIGMGALFIAGMVCGYMLG</sequence>
<keyword evidence="1" id="KW-0472">Membrane</keyword>
<reference evidence="2 3" key="1">
    <citation type="submission" date="2016-10" db="EMBL/GenBank/DDBJ databases">
        <authorList>
            <person name="de Groot N.N."/>
        </authorList>
    </citation>
    <scope>NUCLEOTIDE SEQUENCE [LARGE SCALE GENOMIC DNA]</scope>
    <source>
        <strain evidence="2 3">Nm22</strain>
    </source>
</reference>
<name>A0A1H8GKB3_9PROT</name>
<dbReference type="AlphaFoldDB" id="A0A1H8GKB3"/>
<accession>A0A1H8GKB3</accession>
<evidence type="ECO:0000313" key="3">
    <source>
        <dbReference type="Proteomes" id="UP000199459"/>
    </source>
</evidence>
<dbReference type="Proteomes" id="UP000199459">
    <property type="component" value="Unassembled WGS sequence"/>
</dbReference>
<evidence type="ECO:0000313" key="2">
    <source>
        <dbReference type="EMBL" id="SEN43927.1"/>
    </source>
</evidence>
<keyword evidence="1" id="KW-0812">Transmembrane</keyword>
<proteinExistence type="predicted"/>
<dbReference type="RefSeq" id="WP_090633376.1">
    <property type="nucleotide sequence ID" value="NZ_FOCP01000018.1"/>
</dbReference>
<gene>
    <name evidence="2" type="ORF">SAMN05216325_11849</name>
</gene>